<keyword evidence="3" id="KW-0808">Transferase</keyword>
<evidence type="ECO:0000256" key="2">
    <source>
        <dbReference type="ARBA" id="ARBA00012452"/>
    </source>
</evidence>
<dbReference type="SFLD" id="SFLDG01205">
    <property type="entry name" value="AMPS.1"/>
    <property type="match status" value="1"/>
</dbReference>
<dbReference type="InterPro" id="IPR036282">
    <property type="entry name" value="Glutathione-S-Trfase_C_sf"/>
</dbReference>
<dbReference type="SUPFAM" id="SSF52833">
    <property type="entry name" value="Thioredoxin-like"/>
    <property type="match status" value="1"/>
</dbReference>
<evidence type="ECO:0000256" key="1">
    <source>
        <dbReference type="ARBA" id="ARBA00011738"/>
    </source>
</evidence>
<dbReference type="InterPro" id="IPR036249">
    <property type="entry name" value="Thioredoxin-like_sf"/>
</dbReference>
<dbReference type="GO" id="GO:0004602">
    <property type="term" value="F:glutathione peroxidase activity"/>
    <property type="evidence" value="ECO:0007669"/>
    <property type="project" value="UniProtKB-ARBA"/>
</dbReference>
<comment type="similarity">
    <text evidence="4">Belongs to the GST superfamily. Sigma family.</text>
</comment>
<evidence type="ECO:0000313" key="8">
    <source>
        <dbReference type="EMBL" id="KAJ3663478.1"/>
    </source>
</evidence>
<evidence type="ECO:0000256" key="4">
    <source>
        <dbReference type="ARBA" id="ARBA00038317"/>
    </source>
</evidence>
<dbReference type="PANTHER" id="PTHR11571:SF224">
    <property type="entry name" value="HEMATOPOIETIC PROSTAGLANDIN D SYNTHASE"/>
    <property type="match status" value="1"/>
</dbReference>
<dbReference type="SFLD" id="SFLDG00363">
    <property type="entry name" value="AMPS_(cytGST):_Alpha-__Mu-__Pi"/>
    <property type="match status" value="1"/>
</dbReference>
<dbReference type="InterPro" id="IPR050213">
    <property type="entry name" value="GST_superfamily"/>
</dbReference>
<dbReference type="EC" id="2.5.1.18" evidence="2"/>
<comment type="catalytic activity">
    <reaction evidence="5">
        <text>RX + glutathione = an S-substituted glutathione + a halide anion + H(+)</text>
        <dbReference type="Rhea" id="RHEA:16437"/>
        <dbReference type="ChEBI" id="CHEBI:15378"/>
        <dbReference type="ChEBI" id="CHEBI:16042"/>
        <dbReference type="ChEBI" id="CHEBI:17792"/>
        <dbReference type="ChEBI" id="CHEBI:57925"/>
        <dbReference type="ChEBI" id="CHEBI:90779"/>
        <dbReference type="EC" id="2.5.1.18"/>
    </reaction>
</comment>
<evidence type="ECO:0000259" key="6">
    <source>
        <dbReference type="PROSITE" id="PS50404"/>
    </source>
</evidence>
<dbReference type="SUPFAM" id="SSF47616">
    <property type="entry name" value="GST C-terminal domain-like"/>
    <property type="match status" value="1"/>
</dbReference>
<dbReference type="Pfam" id="PF14497">
    <property type="entry name" value="GST_C_3"/>
    <property type="match status" value="1"/>
</dbReference>
<evidence type="ECO:0000259" key="7">
    <source>
        <dbReference type="PROSITE" id="PS50405"/>
    </source>
</evidence>
<dbReference type="Gene3D" id="3.40.30.10">
    <property type="entry name" value="Glutaredoxin"/>
    <property type="match status" value="1"/>
</dbReference>
<dbReference type="InterPro" id="IPR040079">
    <property type="entry name" value="Glutathione_S-Trfase"/>
</dbReference>
<dbReference type="Gene3D" id="1.20.1050.10">
    <property type="match status" value="1"/>
</dbReference>
<evidence type="ECO:0000256" key="3">
    <source>
        <dbReference type="ARBA" id="ARBA00022679"/>
    </source>
</evidence>
<name>A0AA38ISM3_9CUCU</name>
<dbReference type="PROSITE" id="PS50405">
    <property type="entry name" value="GST_CTER"/>
    <property type="match status" value="1"/>
</dbReference>
<dbReference type="PANTHER" id="PTHR11571">
    <property type="entry name" value="GLUTATHIONE S-TRANSFERASE"/>
    <property type="match status" value="1"/>
</dbReference>
<dbReference type="FunFam" id="1.20.1050.10:FF:000030">
    <property type="entry name" value="Glutathione S-transferase S1"/>
    <property type="match status" value="1"/>
</dbReference>
<comment type="caution">
    <text evidence="8">The sequence shown here is derived from an EMBL/GenBank/DDBJ whole genome shotgun (WGS) entry which is preliminary data.</text>
</comment>
<dbReference type="PROSITE" id="PS50404">
    <property type="entry name" value="GST_NTER"/>
    <property type="match status" value="1"/>
</dbReference>
<dbReference type="InterPro" id="IPR004046">
    <property type="entry name" value="GST_C"/>
</dbReference>
<reference evidence="8" key="1">
    <citation type="journal article" date="2023" name="G3 (Bethesda)">
        <title>Whole genome assemblies of Zophobas morio and Tenebrio molitor.</title>
        <authorList>
            <person name="Kaur S."/>
            <person name="Stinson S.A."/>
            <person name="diCenzo G.C."/>
        </authorList>
    </citation>
    <scope>NUCLEOTIDE SEQUENCE</scope>
    <source>
        <strain evidence="8">QUZm001</strain>
    </source>
</reference>
<dbReference type="GO" id="GO:0004364">
    <property type="term" value="F:glutathione transferase activity"/>
    <property type="evidence" value="ECO:0007669"/>
    <property type="project" value="UniProtKB-EC"/>
</dbReference>
<evidence type="ECO:0000313" key="9">
    <source>
        <dbReference type="Proteomes" id="UP001168821"/>
    </source>
</evidence>
<protein>
    <recommendedName>
        <fullName evidence="2">glutathione transferase</fullName>
        <ecNumber evidence="2">2.5.1.18</ecNumber>
    </recommendedName>
</protein>
<dbReference type="InterPro" id="IPR004045">
    <property type="entry name" value="Glutathione_S-Trfase_N"/>
</dbReference>
<dbReference type="GO" id="GO:0006749">
    <property type="term" value="P:glutathione metabolic process"/>
    <property type="evidence" value="ECO:0007669"/>
    <property type="project" value="TreeGrafter"/>
</dbReference>
<gene>
    <name evidence="8" type="ORF">Zmor_007736</name>
</gene>
<proteinExistence type="inferred from homology"/>
<dbReference type="SFLD" id="SFLDS00019">
    <property type="entry name" value="Glutathione_Transferase_(cytos"/>
    <property type="match status" value="1"/>
</dbReference>
<dbReference type="Proteomes" id="UP001168821">
    <property type="component" value="Unassembled WGS sequence"/>
</dbReference>
<dbReference type="CDD" id="cd03039">
    <property type="entry name" value="GST_N_Sigma_like"/>
    <property type="match status" value="1"/>
</dbReference>
<dbReference type="CDD" id="cd03192">
    <property type="entry name" value="GST_C_Sigma_like"/>
    <property type="match status" value="1"/>
</dbReference>
<sequence>MAPQYKLTYFDVGGTAEVSRYLFSYGGIEFEDVRIKRENWAQLKDKTPFGALPTLEHNGKVVGQSVAIARYLAKKVKLVGDDDWENLEIDAIVDTINDIRLKVFPIFMEKDEAKKKALIETLKNDTFGFYLPRLEAEVQKNKGYLVLGRLTWADFYFTTLSPMFDLITGEDVLASYPNLKGVKEKVNALPVIKKWIEIRPKSHA</sequence>
<organism evidence="8 9">
    <name type="scientific">Zophobas morio</name>
    <dbReference type="NCBI Taxonomy" id="2755281"/>
    <lineage>
        <taxon>Eukaryota</taxon>
        <taxon>Metazoa</taxon>
        <taxon>Ecdysozoa</taxon>
        <taxon>Arthropoda</taxon>
        <taxon>Hexapoda</taxon>
        <taxon>Insecta</taxon>
        <taxon>Pterygota</taxon>
        <taxon>Neoptera</taxon>
        <taxon>Endopterygota</taxon>
        <taxon>Coleoptera</taxon>
        <taxon>Polyphaga</taxon>
        <taxon>Cucujiformia</taxon>
        <taxon>Tenebrionidae</taxon>
        <taxon>Zophobas</taxon>
    </lineage>
</organism>
<dbReference type="FunFam" id="3.40.30.10:FF:000035">
    <property type="entry name" value="hematopoietic prostaglandin D synthase"/>
    <property type="match status" value="1"/>
</dbReference>
<comment type="subunit">
    <text evidence="1">Homodimer.</text>
</comment>
<feature type="domain" description="GST N-terminal" evidence="6">
    <location>
        <begin position="3"/>
        <end position="80"/>
    </location>
</feature>
<dbReference type="Pfam" id="PF02798">
    <property type="entry name" value="GST_N"/>
    <property type="match status" value="1"/>
</dbReference>
<accession>A0AA38ISM3</accession>
<keyword evidence="9" id="KW-1185">Reference proteome</keyword>
<feature type="domain" description="GST C-terminal" evidence="7">
    <location>
        <begin position="82"/>
        <end position="204"/>
    </location>
</feature>
<dbReference type="EMBL" id="JALNTZ010000002">
    <property type="protein sequence ID" value="KAJ3663478.1"/>
    <property type="molecule type" value="Genomic_DNA"/>
</dbReference>
<dbReference type="AlphaFoldDB" id="A0AA38ISM3"/>
<evidence type="ECO:0000256" key="5">
    <source>
        <dbReference type="ARBA" id="ARBA00047960"/>
    </source>
</evidence>
<dbReference type="InterPro" id="IPR010987">
    <property type="entry name" value="Glutathione-S-Trfase_C-like"/>
</dbReference>